<reference evidence="6" key="1">
    <citation type="journal article" date="2014" name="BMC Genomics">
        <title>The genome sequence of the biocontrol fungus Metarhizium anisopliae and comparative genomics of Metarhizium species.</title>
        <authorList>
            <person name="Pattemore J.A."/>
            <person name="Hane J.K."/>
            <person name="Williams A.H."/>
            <person name="Wilson B.A."/>
            <person name="Stodart B.J."/>
            <person name="Ash G.J."/>
        </authorList>
    </citation>
    <scope>NUCLEOTIDE SEQUENCE [LARGE SCALE GENOMIC DNA]</scope>
    <source>
        <strain evidence="6">BRIP 53293</strain>
    </source>
</reference>
<keyword evidence="3 4" id="KW-0949">S-adenosyl-L-methionine</keyword>
<proteinExistence type="inferred from homology"/>
<comment type="similarity">
    <text evidence="4">Belongs to the BMT2 family.</text>
</comment>
<accession>A0A0D9P441</accession>
<feature type="binding site" evidence="4">
    <location>
        <position position="110"/>
    </location>
    <ligand>
        <name>S-adenosyl-L-methionine</name>
        <dbReference type="ChEBI" id="CHEBI:59789"/>
    </ligand>
</feature>
<name>A0A0D9P441_METAN</name>
<protein>
    <recommendedName>
        <fullName evidence="4">25S rRNA adenine-N(1) methyltransferase</fullName>
        <ecNumber evidence="4">2.1.1.-</ecNumber>
    </recommendedName>
</protein>
<organism evidence="5 6">
    <name type="scientific">Metarhizium anisopliae BRIP 53293</name>
    <dbReference type="NCBI Taxonomy" id="1291518"/>
    <lineage>
        <taxon>Eukaryota</taxon>
        <taxon>Fungi</taxon>
        <taxon>Dikarya</taxon>
        <taxon>Ascomycota</taxon>
        <taxon>Pezizomycotina</taxon>
        <taxon>Sordariomycetes</taxon>
        <taxon>Hypocreomycetidae</taxon>
        <taxon>Hypocreales</taxon>
        <taxon>Clavicipitaceae</taxon>
        <taxon>Metarhizium</taxon>
    </lineage>
</organism>
<evidence type="ECO:0000256" key="4">
    <source>
        <dbReference type="HAMAP-Rule" id="MF_03044"/>
    </source>
</evidence>
<dbReference type="HAMAP" id="MF_03044">
    <property type="entry name" value="BMT2"/>
    <property type="match status" value="1"/>
</dbReference>
<dbReference type="PANTHER" id="PTHR21008:SF1">
    <property type="entry name" value="25S RRNA (ADENINE(2142)-N(1))-METHYLTRANSFERASE"/>
    <property type="match status" value="1"/>
</dbReference>
<dbReference type="STRING" id="1291518.A0A0D9P441"/>
<dbReference type="Pfam" id="PF11968">
    <property type="entry name" value="Bmt2"/>
    <property type="match status" value="1"/>
</dbReference>
<dbReference type="EC" id="2.1.1.-" evidence="4"/>
<keyword evidence="4" id="KW-0539">Nucleus</keyword>
<evidence type="ECO:0000256" key="2">
    <source>
        <dbReference type="ARBA" id="ARBA00022679"/>
    </source>
</evidence>
<dbReference type="Proteomes" id="UP000054544">
    <property type="component" value="Unassembled WGS sequence"/>
</dbReference>
<dbReference type="EMBL" id="KE384730">
    <property type="protein sequence ID" value="KJK79575.1"/>
    <property type="molecule type" value="Genomic_DNA"/>
</dbReference>
<feature type="binding site" evidence="4">
    <location>
        <position position="90"/>
    </location>
    <ligand>
        <name>S-adenosyl-L-methionine</name>
        <dbReference type="ChEBI" id="CHEBI:59789"/>
    </ligand>
</feature>
<evidence type="ECO:0000313" key="6">
    <source>
        <dbReference type="Proteomes" id="UP000054544"/>
    </source>
</evidence>
<gene>
    <name evidence="5" type="ORF">H634G_05167</name>
</gene>
<dbReference type="OrthoDB" id="5954793at2759"/>
<comment type="function">
    <text evidence="4">S-adenosyl-L-methionine-dependent methyltransferase that specifically methylates the N(1) position of an adenine present in helix 65 in 25S rRNA.</text>
</comment>
<dbReference type="GO" id="GO:0005730">
    <property type="term" value="C:nucleolus"/>
    <property type="evidence" value="ECO:0007669"/>
    <property type="project" value="UniProtKB-SubCell"/>
</dbReference>
<sequence>MSRKASRNFINKHHQLEKRQRQAIAQGDKEAEAAISAEISDMGGLNRYQQASLQGQSNERGGDTSKILLEMLPVDLIKKANRRPRMLEVGSLSTRNACSNSRLFDMVHIDLNSQEPGILKQDFMTRPLPEESAEEFDIISLSLVLNFVPEAEGRGQMLFRTLLFLRQPADTVQKPNDNPFPSLFLVLPRSCVDNSRYFSDKKLGSLMGALGYTMRRSKKTQKLAYSLWARDHMTAGEIRFTKQEVNPGRKRNNFAITLKSLPLGSCIK</sequence>
<keyword evidence="1 4" id="KW-0489">Methyltransferase</keyword>
<dbReference type="InterPro" id="IPR021867">
    <property type="entry name" value="Bmt2/SAMTOR"/>
</dbReference>
<dbReference type="GO" id="GO:0016433">
    <property type="term" value="F:rRNA (adenine) methyltransferase activity"/>
    <property type="evidence" value="ECO:0007669"/>
    <property type="project" value="UniProtKB-UniRule"/>
</dbReference>
<dbReference type="AlphaFoldDB" id="A0A0D9P441"/>
<comment type="subcellular location">
    <subcellularLocation>
        <location evidence="4">Nucleus</location>
        <location evidence="4">Nucleolus</location>
    </subcellularLocation>
</comment>
<evidence type="ECO:0000256" key="3">
    <source>
        <dbReference type="ARBA" id="ARBA00022691"/>
    </source>
</evidence>
<evidence type="ECO:0000313" key="5">
    <source>
        <dbReference type="EMBL" id="KJK79575.1"/>
    </source>
</evidence>
<keyword evidence="2 4" id="KW-0808">Transferase</keyword>
<evidence type="ECO:0000256" key="1">
    <source>
        <dbReference type="ARBA" id="ARBA00022603"/>
    </source>
</evidence>
<dbReference type="PANTHER" id="PTHR21008">
    <property type="entry name" value="S-ADENOSYLMETHIONINE SENSOR UPSTREAM OF MTORC1-RELATED"/>
    <property type="match status" value="1"/>
</dbReference>
<keyword evidence="6" id="KW-1185">Reference proteome</keyword>